<dbReference type="PROSITE" id="PS52004">
    <property type="entry name" value="KS3_2"/>
    <property type="match status" value="1"/>
</dbReference>
<dbReference type="Pfam" id="PF02801">
    <property type="entry name" value="Ketoacyl-synt_C"/>
    <property type="match status" value="1"/>
</dbReference>
<keyword evidence="21" id="KW-1185">Reference proteome</keyword>
<evidence type="ECO:0000256" key="8">
    <source>
        <dbReference type="ARBA" id="ARBA00022679"/>
    </source>
</evidence>
<dbReference type="FunFam" id="3.40.47.10:FF:000006">
    <property type="entry name" value="3-oxoacyl-[acyl-carrier-protein] synthase I"/>
    <property type="match status" value="1"/>
</dbReference>
<reference evidence="21" key="1">
    <citation type="submission" date="2016-10" db="EMBL/GenBank/DDBJ databases">
        <authorList>
            <person name="Varghese N."/>
            <person name="Submissions S."/>
        </authorList>
    </citation>
    <scope>NUCLEOTIDE SEQUENCE [LARGE SCALE GENOMIC DNA]</scope>
    <source>
        <strain evidence="21">DSM 17834</strain>
    </source>
</reference>
<dbReference type="PROSITE" id="PS00606">
    <property type="entry name" value="KS3_1"/>
    <property type="match status" value="1"/>
</dbReference>
<evidence type="ECO:0000256" key="11">
    <source>
        <dbReference type="ARBA" id="ARBA00023160"/>
    </source>
</evidence>
<dbReference type="GO" id="GO:0004315">
    <property type="term" value="F:3-oxoacyl-[acyl-carrier-protein] synthase activity"/>
    <property type="evidence" value="ECO:0007669"/>
    <property type="project" value="UniProtKB-EC"/>
</dbReference>
<evidence type="ECO:0000256" key="4">
    <source>
        <dbReference type="ARBA" id="ARBA00011738"/>
    </source>
</evidence>
<comment type="subcellular location">
    <subcellularLocation>
        <location evidence="1">Cytoplasm</location>
    </subcellularLocation>
</comment>
<dbReference type="SMART" id="SM00825">
    <property type="entry name" value="PKS_KS"/>
    <property type="match status" value="1"/>
</dbReference>
<evidence type="ECO:0000256" key="13">
    <source>
        <dbReference type="ARBA" id="ARBA00039450"/>
    </source>
</evidence>
<sequence>MRRVVITGLGIVSCLGNDKETVSANLRAGRAGIRFNPEYAEMGLRSQVSGSVDLKLEELIDRKVYRFMGDAAAFAYLSMEQAIKDAGLSTEDVSNPRVGLIAGSGGASTFNQMEALDIMREKGVKRVGPYRVPRTMGSTVSACLATPFKIKGVNYSISSACATSAHCIGNAMEQIQLGKQDMVFAGGGEEEHWTQSFLFDAMGALSTQYNDTPEKASRAYDAKRDGFVIAGGGGMVVVEELEHALKRGAKIYAEIVGYGATSDGYDMVAPSGEGAVRCMQQALATVDTPIDYLNTHGTSTPVGDVAESRAVREVFGAKAPAISSTKSLTGHSLGAAGVQEAIYCMLMMEGNFIAGSINIDEIDPEIADLPIQRSTVENAKIDTVMSNSFGFGGTNATLVLKRWTGK</sequence>
<evidence type="ECO:0000256" key="14">
    <source>
        <dbReference type="ARBA" id="ARBA00041620"/>
    </source>
</evidence>
<evidence type="ECO:0000256" key="10">
    <source>
        <dbReference type="ARBA" id="ARBA00023098"/>
    </source>
</evidence>
<dbReference type="STRING" id="289003.SAMN05216190_108151"/>
<dbReference type="CDD" id="cd00834">
    <property type="entry name" value="KAS_I_II"/>
    <property type="match status" value="1"/>
</dbReference>
<dbReference type="InterPro" id="IPR020841">
    <property type="entry name" value="PKS_Beta-ketoAc_synthase_dom"/>
</dbReference>
<comment type="catalytic activity">
    <reaction evidence="17">
        <text>a fatty acyl-[ACP] + malonyl-[ACP] + H(+) = a 3-oxoacyl-[ACP] + holo-[ACP] + CO2</text>
        <dbReference type="Rhea" id="RHEA:22836"/>
        <dbReference type="Rhea" id="RHEA-COMP:9623"/>
        <dbReference type="Rhea" id="RHEA-COMP:9685"/>
        <dbReference type="Rhea" id="RHEA-COMP:9916"/>
        <dbReference type="Rhea" id="RHEA-COMP:14125"/>
        <dbReference type="ChEBI" id="CHEBI:15378"/>
        <dbReference type="ChEBI" id="CHEBI:16526"/>
        <dbReference type="ChEBI" id="CHEBI:64479"/>
        <dbReference type="ChEBI" id="CHEBI:78449"/>
        <dbReference type="ChEBI" id="CHEBI:78776"/>
        <dbReference type="ChEBI" id="CHEBI:138651"/>
        <dbReference type="EC" id="2.3.1.41"/>
    </reaction>
    <physiologicalReaction direction="left-to-right" evidence="17">
        <dbReference type="Rhea" id="RHEA:22837"/>
    </physiologicalReaction>
</comment>
<dbReference type="Gene3D" id="3.40.47.10">
    <property type="match status" value="2"/>
</dbReference>
<comment type="catalytic activity">
    <reaction evidence="16">
        <text>(3Z)-decenoyl-[ACP] + malonyl-[ACP] + H(+) = 3-oxo-(5Z)-dodecenoyl-[ACP] + holo-[ACP] + CO2</text>
        <dbReference type="Rhea" id="RHEA:54940"/>
        <dbReference type="Rhea" id="RHEA-COMP:9623"/>
        <dbReference type="Rhea" id="RHEA-COMP:9685"/>
        <dbReference type="Rhea" id="RHEA-COMP:9927"/>
        <dbReference type="Rhea" id="RHEA-COMP:14042"/>
        <dbReference type="ChEBI" id="CHEBI:15378"/>
        <dbReference type="ChEBI" id="CHEBI:16526"/>
        <dbReference type="ChEBI" id="CHEBI:64479"/>
        <dbReference type="ChEBI" id="CHEBI:78449"/>
        <dbReference type="ChEBI" id="CHEBI:78798"/>
        <dbReference type="ChEBI" id="CHEBI:138410"/>
    </reaction>
    <physiologicalReaction direction="left-to-right" evidence="16">
        <dbReference type="Rhea" id="RHEA:54941"/>
    </physiologicalReaction>
</comment>
<dbReference type="InterPro" id="IPR014030">
    <property type="entry name" value="Ketoacyl_synth_N"/>
</dbReference>
<evidence type="ECO:0000313" key="21">
    <source>
        <dbReference type="Proteomes" id="UP000198784"/>
    </source>
</evidence>
<keyword evidence="10" id="KW-0443">Lipid metabolism</keyword>
<dbReference type="InterPro" id="IPR014031">
    <property type="entry name" value="Ketoacyl_synth_C"/>
</dbReference>
<evidence type="ECO:0000256" key="2">
    <source>
        <dbReference type="ARBA" id="ARBA00005194"/>
    </source>
</evidence>
<keyword evidence="7" id="KW-0444">Lipid biosynthesis</keyword>
<evidence type="ECO:0000256" key="6">
    <source>
        <dbReference type="ARBA" id="ARBA00022490"/>
    </source>
</evidence>
<evidence type="ECO:0000256" key="1">
    <source>
        <dbReference type="ARBA" id="ARBA00004496"/>
    </source>
</evidence>
<evidence type="ECO:0000256" key="7">
    <source>
        <dbReference type="ARBA" id="ARBA00022516"/>
    </source>
</evidence>
<keyword evidence="11" id="KW-0275">Fatty acid biosynthesis</keyword>
<comment type="subunit">
    <text evidence="4">Homodimer.</text>
</comment>
<feature type="domain" description="Ketosynthase family 3 (KS3)" evidence="19">
    <location>
        <begin position="1"/>
        <end position="402"/>
    </location>
</feature>
<dbReference type="InterPro" id="IPR018201">
    <property type="entry name" value="Ketoacyl_synth_AS"/>
</dbReference>
<keyword evidence="12" id="KW-0012">Acyltransferase</keyword>
<evidence type="ECO:0000256" key="16">
    <source>
        <dbReference type="ARBA" id="ARBA00048121"/>
    </source>
</evidence>
<evidence type="ECO:0000259" key="19">
    <source>
        <dbReference type="PROSITE" id="PS52004"/>
    </source>
</evidence>
<dbReference type="EC" id="2.3.1.41" evidence="5"/>
<dbReference type="AlphaFoldDB" id="A0A1I5PDV8"/>
<comment type="pathway">
    <text evidence="2">Lipid metabolism; fatty acid biosynthesis.</text>
</comment>
<gene>
    <name evidence="20" type="ORF">SAMN05216190_108151</name>
</gene>
<comment type="similarity">
    <text evidence="3 18">Belongs to the thiolase-like superfamily. Beta-ketoacyl-ACP synthases family.</text>
</comment>
<evidence type="ECO:0000256" key="3">
    <source>
        <dbReference type="ARBA" id="ARBA00008467"/>
    </source>
</evidence>
<dbReference type="FunFam" id="3.40.47.10:FF:000005">
    <property type="entry name" value="3-oxoacyl-[acyl-carrier-protein] synthase I"/>
    <property type="match status" value="1"/>
</dbReference>
<dbReference type="Pfam" id="PF00109">
    <property type="entry name" value="ketoacyl-synt"/>
    <property type="match status" value="1"/>
</dbReference>
<dbReference type="PANTHER" id="PTHR11712">
    <property type="entry name" value="POLYKETIDE SYNTHASE-RELATED"/>
    <property type="match status" value="1"/>
</dbReference>
<dbReference type="Proteomes" id="UP000198784">
    <property type="component" value="Unassembled WGS sequence"/>
</dbReference>
<organism evidence="20 21">
    <name type="scientific">Pseudomonas borbori</name>
    <dbReference type="NCBI Taxonomy" id="289003"/>
    <lineage>
        <taxon>Bacteria</taxon>
        <taxon>Pseudomonadati</taxon>
        <taxon>Pseudomonadota</taxon>
        <taxon>Gammaproteobacteria</taxon>
        <taxon>Pseudomonadales</taxon>
        <taxon>Pseudomonadaceae</taxon>
        <taxon>Pseudomonas</taxon>
    </lineage>
</organism>
<evidence type="ECO:0000256" key="17">
    <source>
        <dbReference type="ARBA" id="ARBA00048506"/>
    </source>
</evidence>
<keyword evidence="8 18" id="KW-0808">Transferase</keyword>
<protein>
    <recommendedName>
        <fullName evidence="13">3-oxoacyl-[acyl-carrier-protein] synthase 1</fullName>
        <ecNumber evidence="5">2.3.1.41</ecNumber>
    </recommendedName>
    <alternativeName>
        <fullName evidence="14">3-oxoacyl-[acyl-carrier-protein] synthase I</fullName>
    </alternativeName>
    <alternativeName>
        <fullName evidence="15">Beta-ketoacyl-ACP synthase I</fullName>
    </alternativeName>
</protein>
<dbReference type="GO" id="GO:0005829">
    <property type="term" value="C:cytosol"/>
    <property type="evidence" value="ECO:0007669"/>
    <property type="project" value="TreeGrafter"/>
</dbReference>
<dbReference type="EMBL" id="FOWX01000008">
    <property type="protein sequence ID" value="SFP32302.1"/>
    <property type="molecule type" value="Genomic_DNA"/>
</dbReference>
<dbReference type="NCBIfam" id="NF005589">
    <property type="entry name" value="PRK07314.1"/>
    <property type="match status" value="1"/>
</dbReference>
<dbReference type="PANTHER" id="PTHR11712:SF306">
    <property type="entry name" value="3-OXOACYL-[ACYL-CARRIER-PROTEIN] SYNTHASE 1"/>
    <property type="match status" value="1"/>
</dbReference>
<dbReference type="SUPFAM" id="SSF53901">
    <property type="entry name" value="Thiolase-like"/>
    <property type="match status" value="2"/>
</dbReference>
<dbReference type="NCBIfam" id="NF005935">
    <property type="entry name" value="PRK07967.1"/>
    <property type="match status" value="1"/>
</dbReference>
<dbReference type="RefSeq" id="WP_090499734.1">
    <property type="nucleotide sequence ID" value="NZ_FOWX01000008.1"/>
</dbReference>
<dbReference type="UniPathway" id="UPA00094"/>
<evidence type="ECO:0000256" key="12">
    <source>
        <dbReference type="ARBA" id="ARBA00023315"/>
    </source>
</evidence>
<evidence type="ECO:0000256" key="15">
    <source>
        <dbReference type="ARBA" id="ARBA00042143"/>
    </source>
</evidence>
<dbReference type="GO" id="GO:0006633">
    <property type="term" value="P:fatty acid biosynthetic process"/>
    <property type="evidence" value="ECO:0007669"/>
    <property type="project" value="UniProtKB-UniPathway"/>
</dbReference>
<dbReference type="InterPro" id="IPR016039">
    <property type="entry name" value="Thiolase-like"/>
</dbReference>
<dbReference type="InterPro" id="IPR000794">
    <property type="entry name" value="Beta-ketoacyl_synthase"/>
</dbReference>
<dbReference type="OrthoDB" id="9808669at2"/>
<evidence type="ECO:0000313" key="20">
    <source>
        <dbReference type="EMBL" id="SFP32302.1"/>
    </source>
</evidence>
<evidence type="ECO:0000256" key="18">
    <source>
        <dbReference type="RuleBase" id="RU003694"/>
    </source>
</evidence>
<name>A0A1I5PDV8_9PSED</name>
<evidence type="ECO:0000256" key="5">
    <source>
        <dbReference type="ARBA" id="ARBA00013191"/>
    </source>
</evidence>
<keyword evidence="9" id="KW-0276">Fatty acid metabolism</keyword>
<accession>A0A1I5PDV8</accession>
<evidence type="ECO:0000256" key="9">
    <source>
        <dbReference type="ARBA" id="ARBA00022832"/>
    </source>
</evidence>
<keyword evidence="6" id="KW-0963">Cytoplasm</keyword>
<proteinExistence type="inferred from homology"/>